<evidence type="ECO:0000259" key="1">
    <source>
        <dbReference type="Pfam" id="PF13472"/>
    </source>
</evidence>
<gene>
    <name evidence="2" type="ORF">GCM10009807_05990</name>
</gene>
<name>A0ABP4RZL1_9MICO</name>
<keyword evidence="2" id="KW-0378">Hydrolase</keyword>
<dbReference type="InterPro" id="IPR013830">
    <property type="entry name" value="SGNH_hydro"/>
</dbReference>
<dbReference type="Pfam" id="PF13472">
    <property type="entry name" value="Lipase_GDSL_2"/>
    <property type="match status" value="1"/>
</dbReference>
<evidence type="ECO:0000313" key="2">
    <source>
        <dbReference type="EMBL" id="GAA1664598.1"/>
    </source>
</evidence>
<dbReference type="PANTHER" id="PTHR43784:SF2">
    <property type="entry name" value="GDSL-LIKE LIPASE_ACYLHYDROLASE, PUTATIVE (AFU_ORTHOLOGUE AFUA_2G00820)-RELATED"/>
    <property type="match status" value="1"/>
</dbReference>
<dbReference type="InterPro" id="IPR036514">
    <property type="entry name" value="SGNH_hydro_sf"/>
</dbReference>
<feature type="domain" description="SGNH hydrolase-type esterase" evidence="1">
    <location>
        <begin position="176"/>
        <end position="358"/>
    </location>
</feature>
<accession>A0ABP4RZL1</accession>
<organism evidence="2 3">
    <name type="scientific">Microbacterium lacus</name>
    <dbReference type="NCBI Taxonomy" id="415217"/>
    <lineage>
        <taxon>Bacteria</taxon>
        <taxon>Bacillati</taxon>
        <taxon>Actinomycetota</taxon>
        <taxon>Actinomycetes</taxon>
        <taxon>Micrococcales</taxon>
        <taxon>Microbacteriaceae</taxon>
        <taxon>Microbacterium</taxon>
    </lineage>
</organism>
<dbReference type="PANTHER" id="PTHR43784">
    <property type="entry name" value="GDSL-LIKE LIPASE/ACYLHYDROLASE, PUTATIVE (AFU_ORTHOLOGUE AFUA_2G00820)-RELATED"/>
    <property type="match status" value="1"/>
</dbReference>
<keyword evidence="3" id="KW-1185">Reference proteome</keyword>
<dbReference type="SUPFAM" id="SSF52266">
    <property type="entry name" value="SGNH hydrolase"/>
    <property type="match status" value="1"/>
</dbReference>
<dbReference type="GO" id="GO:0016787">
    <property type="term" value="F:hydrolase activity"/>
    <property type="evidence" value="ECO:0007669"/>
    <property type="project" value="UniProtKB-KW"/>
</dbReference>
<protein>
    <submittedName>
        <fullName evidence="2">SGNH/GDSL hydrolase family protein</fullName>
    </submittedName>
</protein>
<dbReference type="Proteomes" id="UP001500596">
    <property type="component" value="Unassembled WGS sequence"/>
</dbReference>
<reference evidence="3" key="1">
    <citation type="journal article" date="2019" name="Int. J. Syst. Evol. Microbiol.">
        <title>The Global Catalogue of Microorganisms (GCM) 10K type strain sequencing project: providing services to taxonomists for standard genome sequencing and annotation.</title>
        <authorList>
            <consortium name="The Broad Institute Genomics Platform"/>
            <consortium name="The Broad Institute Genome Sequencing Center for Infectious Disease"/>
            <person name="Wu L."/>
            <person name="Ma J."/>
        </authorList>
    </citation>
    <scope>NUCLEOTIDE SEQUENCE [LARGE SCALE GENOMIC DNA]</scope>
    <source>
        <strain evidence="3">JCM 15575</strain>
    </source>
</reference>
<sequence>MSQAWGAGWAQAVTDITGAGISVTGRTIRIRVTPGLAGDAVRIVLSSRFSAAPVVIGRAAVISGGTVVPLRFDGATGVTLAPGADVRSDAASITVAAGTPLDIDLHLPGTIVLTDANLSVSEWWPSPPGDHVGSLDLEPEPRPLLALPDGSALPAPTPLLSAVEVRAVELPPVVVCFGDSITAAGWPERASALLRPDGAVLVNRGIPGNRLRFDGAGPLGGFFGPAGVSRFDADVLGTSGATHVVIALGTNDLGHPGQHAPESELPTATELVAALDVLAARARAAGLGVFLATITPCRDAVGYDAEREGTRLAVNDWIRSGVAGEVIDMDAVLRSLHEPSRLAPDFDSGDHLHPSVEGLERMAQEARAIIGVAARRP</sequence>
<dbReference type="EMBL" id="BAAAPK010000001">
    <property type="protein sequence ID" value="GAA1664598.1"/>
    <property type="molecule type" value="Genomic_DNA"/>
</dbReference>
<dbReference type="InterPro" id="IPR053140">
    <property type="entry name" value="GDSL_Rv0518-like"/>
</dbReference>
<dbReference type="RefSeq" id="WP_344051460.1">
    <property type="nucleotide sequence ID" value="NZ_BAAAPK010000001.1"/>
</dbReference>
<dbReference type="Gene3D" id="3.40.50.1110">
    <property type="entry name" value="SGNH hydrolase"/>
    <property type="match status" value="1"/>
</dbReference>
<comment type="caution">
    <text evidence="2">The sequence shown here is derived from an EMBL/GenBank/DDBJ whole genome shotgun (WGS) entry which is preliminary data.</text>
</comment>
<proteinExistence type="predicted"/>
<evidence type="ECO:0000313" key="3">
    <source>
        <dbReference type="Proteomes" id="UP001500596"/>
    </source>
</evidence>